<dbReference type="Proteomes" id="UP000003558">
    <property type="component" value="Unassembled WGS sequence"/>
</dbReference>
<evidence type="ECO:0000313" key="4">
    <source>
        <dbReference type="Proteomes" id="UP000003558"/>
    </source>
</evidence>
<comment type="caution">
    <text evidence="3">The sequence shown here is derived from an EMBL/GenBank/DDBJ whole genome shotgun (WGS) entry which is preliminary data.</text>
</comment>
<evidence type="ECO:0000313" key="3">
    <source>
        <dbReference type="EMBL" id="GAA11122.1"/>
    </source>
</evidence>
<dbReference type="AlphaFoldDB" id="F9VR83"/>
<feature type="region of interest" description="Disordered" evidence="1">
    <location>
        <begin position="47"/>
        <end position="67"/>
    </location>
</feature>
<dbReference type="EMBL" id="BACI01000021">
    <property type="protein sequence ID" value="GAA11122.1"/>
    <property type="molecule type" value="Genomic_DNA"/>
</dbReference>
<reference evidence="3 4" key="1">
    <citation type="submission" date="2011-05" db="EMBL/GenBank/DDBJ databases">
        <title>Whole genome shotgun sequence of Gordonia alkanivorans NBRC 16433.</title>
        <authorList>
            <person name="Hosoyama A."/>
            <person name="Nakamura S."/>
            <person name="Takarada H."/>
            <person name="Tsuchikane K."/>
            <person name="Yamazaki S."/>
            <person name="Fujita N."/>
        </authorList>
    </citation>
    <scope>NUCLEOTIDE SEQUENCE [LARGE SCALE GENOMIC DNA]</scope>
    <source>
        <strain evidence="3 4">NBRC 16433</strain>
    </source>
</reference>
<accession>F9VR83</accession>
<name>F9VR83_9ACTN</name>
<sequence>MVRIAPAARVVAGLMFSAALAGGVATANAEPCKMNLANGQHAPCAPEVISHVPGDPGGGNDPASDPASFEHVLVEPAWPIVEESTEPERSPAV</sequence>
<proteinExistence type="predicted"/>
<protein>
    <submittedName>
        <fullName evidence="3">Uncharacterized protein</fullName>
    </submittedName>
</protein>
<gene>
    <name evidence="3" type="ORF">GOALK_021_00300</name>
</gene>
<keyword evidence="2" id="KW-0732">Signal</keyword>
<dbReference type="RefSeq" id="WP_006357291.1">
    <property type="nucleotide sequence ID" value="NZ_BACI01000021.1"/>
</dbReference>
<feature type="chain" id="PRO_5039558282" evidence="2">
    <location>
        <begin position="22"/>
        <end position="93"/>
    </location>
</feature>
<feature type="signal peptide" evidence="2">
    <location>
        <begin position="1"/>
        <end position="21"/>
    </location>
</feature>
<dbReference type="GeneID" id="80261550"/>
<evidence type="ECO:0000256" key="2">
    <source>
        <dbReference type="SAM" id="SignalP"/>
    </source>
</evidence>
<organism evidence="3 4">
    <name type="scientific">Gordonia alkanivorans NBRC 16433</name>
    <dbReference type="NCBI Taxonomy" id="1027371"/>
    <lineage>
        <taxon>Bacteria</taxon>
        <taxon>Bacillati</taxon>
        <taxon>Actinomycetota</taxon>
        <taxon>Actinomycetes</taxon>
        <taxon>Mycobacteriales</taxon>
        <taxon>Gordoniaceae</taxon>
        <taxon>Gordonia</taxon>
    </lineage>
</organism>
<evidence type="ECO:0000256" key="1">
    <source>
        <dbReference type="SAM" id="MobiDB-lite"/>
    </source>
</evidence>